<dbReference type="SMART" id="SM00066">
    <property type="entry name" value="GAL4"/>
    <property type="match status" value="1"/>
</dbReference>
<dbReference type="OrthoDB" id="3364175at2759"/>
<dbReference type="PROSITE" id="PS50048">
    <property type="entry name" value="ZN2_CY6_FUNGAL_2"/>
    <property type="match status" value="1"/>
</dbReference>
<dbReference type="Pfam" id="PF00172">
    <property type="entry name" value="Zn_clus"/>
    <property type="match status" value="1"/>
</dbReference>
<protein>
    <recommendedName>
        <fullName evidence="7">Zn(2)-C6 fungal-type domain-containing protein</fullName>
    </recommendedName>
</protein>
<accession>A0A319D2B9</accession>
<dbReference type="InterPro" id="IPR007219">
    <property type="entry name" value="XnlR_reg_dom"/>
</dbReference>
<dbReference type="EMBL" id="KZ825951">
    <property type="protein sequence ID" value="PYH91259.1"/>
    <property type="molecule type" value="Genomic_DNA"/>
</dbReference>
<evidence type="ECO:0000256" key="6">
    <source>
        <dbReference type="SAM" id="MobiDB-lite"/>
    </source>
</evidence>
<gene>
    <name evidence="8" type="ORF">BO71DRAFT_359819</name>
</gene>
<dbReference type="InterPro" id="IPR001138">
    <property type="entry name" value="Zn2Cys6_DnaBD"/>
</dbReference>
<evidence type="ECO:0000256" key="3">
    <source>
        <dbReference type="ARBA" id="ARBA00023125"/>
    </source>
</evidence>
<evidence type="ECO:0000256" key="5">
    <source>
        <dbReference type="ARBA" id="ARBA00023242"/>
    </source>
</evidence>
<reference evidence="8 9" key="1">
    <citation type="submission" date="2018-02" db="EMBL/GenBank/DDBJ databases">
        <title>The genomes of Aspergillus section Nigri reveals drivers in fungal speciation.</title>
        <authorList>
            <consortium name="DOE Joint Genome Institute"/>
            <person name="Vesth T.C."/>
            <person name="Nybo J."/>
            <person name="Theobald S."/>
            <person name="Brandl J."/>
            <person name="Frisvad J.C."/>
            <person name="Nielsen K.F."/>
            <person name="Lyhne E.K."/>
            <person name="Kogle M.E."/>
            <person name="Kuo A."/>
            <person name="Riley R."/>
            <person name="Clum A."/>
            <person name="Nolan M."/>
            <person name="Lipzen A."/>
            <person name="Salamov A."/>
            <person name="Henrissat B."/>
            <person name="Wiebenga A."/>
            <person name="De vries R.P."/>
            <person name="Grigoriev I.V."/>
            <person name="Mortensen U.H."/>
            <person name="Andersen M.R."/>
            <person name="Baker S.E."/>
        </authorList>
    </citation>
    <scope>NUCLEOTIDE SEQUENCE [LARGE SCALE GENOMIC DNA]</scope>
    <source>
        <strain evidence="8 9">CBS 707.79</strain>
    </source>
</reference>
<dbReference type="PANTHER" id="PTHR47424">
    <property type="entry name" value="REGULATORY PROTEIN GAL4"/>
    <property type="match status" value="1"/>
</dbReference>
<name>A0A319D2B9_9EURO</name>
<sequence length="713" mass="80628">MLNQKLWNGPPRPTRPPKRKRASIACIPCRAHKIRCDGSRPQCETCQRRREACLYPEEENRRPKQIVERGADGGHHVDLSRCPGSDNATQHYESVPAITQSQDNEESSVTAMGLISRPLSSSPDQERGFFGESSVISFIQSLQETLHPGLDASDSRGLPGDQTSLLQTHKAWQRPAISPNLLPPRSLADHLIDCYMSKIHTLYPFVHKKAFLASYRRLWGVIPSEGPAEPNHGLGVGDVTISATTFYYSLNMLFALGCQFSDVIKEERESMSEAFFHRCKPALDVDHLENGDLALAQTFLLMAHYLQGSRTPNRCWYVIGTACRLAQAIGLHSTTGDERRSFAQIQIRRRVWHGCAMLELEISTILGRPVMISNSMTVPLPEAVDDCYLTGDSRSCKQPPATFSRVEWFIATLKMYNLLRKVLSTIYYDGRENLAEDPAGQKPNERLRQIQWVTQIDAELEDLRLHFPQTLWWDGGTSTEQSDDFLREKTLLRARYLYLRILICRPVLSQLFQETHRPTGARSDSNTWGLLQSGFYEKFAKDCSAICVQFAIDLISLVHETCNTELASVWFYNVFYVFTAGSIVLLAQIHPPILDTMKHDDLEMSWTQCQATLKYLETYSSVAERCAHGLSAVRLKYIKAFEVTSQDLASHIQDAVAEPTRDALQDPASQLIDWGPEATLENTGAATPFFEDFLCDFDIGQDIFDPLWFNIGY</sequence>
<evidence type="ECO:0000256" key="4">
    <source>
        <dbReference type="ARBA" id="ARBA00023163"/>
    </source>
</evidence>
<proteinExistence type="predicted"/>
<evidence type="ECO:0000256" key="1">
    <source>
        <dbReference type="ARBA" id="ARBA00022723"/>
    </source>
</evidence>
<dbReference type="AlphaFoldDB" id="A0A319D2B9"/>
<dbReference type="GO" id="GO:0006351">
    <property type="term" value="P:DNA-templated transcription"/>
    <property type="evidence" value="ECO:0007669"/>
    <property type="project" value="InterPro"/>
</dbReference>
<keyword evidence="2" id="KW-0805">Transcription regulation</keyword>
<evidence type="ECO:0000256" key="2">
    <source>
        <dbReference type="ARBA" id="ARBA00023015"/>
    </source>
</evidence>
<dbReference type="InterPro" id="IPR036864">
    <property type="entry name" value="Zn2-C6_fun-type_DNA-bd_sf"/>
</dbReference>
<dbReference type="GO" id="GO:0000435">
    <property type="term" value="P:positive regulation of transcription from RNA polymerase II promoter by galactose"/>
    <property type="evidence" value="ECO:0007669"/>
    <property type="project" value="TreeGrafter"/>
</dbReference>
<dbReference type="CDD" id="cd00067">
    <property type="entry name" value="GAL4"/>
    <property type="match status" value="1"/>
</dbReference>
<keyword evidence="3" id="KW-0238">DNA-binding</keyword>
<keyword evidence="4" id="KW-0804">Transcription</keyword>
<feature type="domain" description="Zn(2)-C6 fungal-type" evidence="7">
    <location>
        <begin position="25"/>
        <end position="55"/>
    </location>
</feature>
<dbReference type="InterPro" id="IPR051127">
    <property type="entry name" value="Fungal_SecMet_Regulators"/>
</dbReference>
<keyword evidence="9" id="KW-1185">Reference proteome</keyword>
<dbReference type="Pfam" id="PF04082">
    <property type="entry name" value="Fungal_trans"/>
    <property type="match status" value="1"/>
</dbReference>
<dbReference type="STRING" id="1448320.A0A319D2B9"/>
<evidence type="ECO:0000259" key="7">
    <source>
        <dbReference type="PROSITE" id="PS50048"/>
    </source>
</evidence>
<dbReference type="SUPFAM" id="SSF57701">
    <property type="entry name" value="Zn2/Cys6 DNA-binding domain"/>
    <property type="match status" value="1"/>
</dbReference>
<dbReference type="PROSITE" id="PS00463">
    <property type="entry name" value="ZN2_CY6_FUNGAL_1"/>
    <property type="match status" value="1"/>
</dbReference>
<dbReference type="CDD" id="cd12148">
    <property type="entry name" value="fungal_TF_MHR"/>
    <property type="match status" value="1"/>
</dbReference>
<dbReference type="Gene3D" id="4.10.240.10">
    <property type="entry name" value="Zn(2)-C6 fungal-type DNA-binding domain"/>
    <property type="match status" value="1"/>
</dbReference>
<evidence type="ECO:0000313" key="8">
    <source>
        <dbReference type="EMBL" id="PYH91259.1"/>
    </source>
</evidence>
<organism evidence="8 9">
    <name type="scientific">Aspergillus ellipticus CBS 707.79</name>
    <dbReference type="NCBI Taxonomy" id="1448320"/>
    <lineage>
        <taxon>Eukaryota</taxon>
        <taxon>Fungi</taxon>
        <taxon>Dikarya</taxon>
        <taxon>Ascomycota</taxon>
        <taxon>Pezizomycotina</taxon>
        <taxon>Eurotiomycetes</taxon>
        <taxon>Eurotiomycetidae</taxon>
        <taxon>Eurotiales</taxon>
        <taxon>Aspergillaceae</taxon>
        <taxon>Aspergillus</taxon>
        <taxon>Aspergillus subgen. Circumdati</taxon>
    </lineage>
</organism>
<dbReference type="GO" id="GO:0000981">
    <property type="term" value="F:DNA-binding transcription factor activity, RNA polymerase II-specific"/>
    <property type="evidence" value="ECO:0007669"/>
    <property type="project" value="InterPro"/>
</dbReference>
<dbReference type="GO" id="GO:0000978">
    <property type="term" value="F:RNA polymerase II cis-regulatory region sequence-specific DNA binding"/>
    <property type="evidence" value="ECO:0007669"/>
    <property type="project" value="TreeGrafter"/>
</dbReference>
<dbReference type="GO" id="GO:0008270">
    <property type="term" value="F:zinc ion binding"/>
    <property type="evidence" value="ECO:0007669"/>
    <property type="project" value="InterPro"/>
</dbReference>
<keyword evidence="5" id="KW-0539">Nucleus</keyword>
<feature type="region of interest" description="Disordered" evidence="6">
    <location>
        <begin position="1"/>
        <end position="20"/>
    </location>
</feature>
<dbReference type="VEuPathDB" id="FungiDB:BO71DRAFT_359819"/>
<evidence type="ECO:0000313" key="9">
    <source>
        <dbReference type="Proteomes" id="UP000247810"/>
    </source>
</evidence>
<dbReference type="PANTHER" id="PTHR47424:SF4">
    <property type="entry name" value="ZN(II)2CYS6 TRANSCRIPTION FACTOR (EUROFUNG)"/>
    <property type="match status" value="1"/>
</dbReference>
<keyword evidence="1" id="KW-0479">Metal-binding</keyword>
<dbReference type="SMART" id="SM00906">
    <property type="entry name" value="Fungal_trans"/>
    <property type="match status" value="1"/>
</dbReference>
<dbReference type="Proteomes" id="UP000247810">
    <property type="component" value="Unassembled WGS sequence"/>
</dbReference>
<dbReference type="GO" id="GO:0005634">
    <property type="term" value="C:nucleus"/>
    <property type="evidence" value="ECO:0007669"/>
    <property type="project" value="TreeGrafter"/>
</dbReference>